<feature type="region of interest" description="Disordered" evidence="1">
    <location>
        <begin position="91"/>
        <end position="111"/>
    </location>
</feature>
<sequence>MKNCITTVKLIDNKTLAISDGNTSIGEYNNGSLILSMLKKAAREQNIDMGITEPVTGLFCTAMAIKFMVKKNADIALKIIKEKFPETKIIQPAQENEQQEKKSAKPVVSLR</sequence>
<proteinExistence type="predicted"/>
<gene>
    <name evidence="2" type="ORF">C8D86_10961</name>
</gene>
<keyword evidence="3" id="KW-1185">Reference proteome</keyword>
<protein>
    <submittedName>
        <fullName evidence="2">Uncharacterized protein</fullName>
    </submittedName>
</protein>
<evidence type="ECO:0000313" key="2">
    <source>
        <dbReference type="EMBL" id="RDI44579.1"/>
    </source>
</evidence>
<dbReference type="Proteomes" id="UP000254720">
    <property type="component" value="Unassembled WGS sequence"/>
</dbReference>
<comment type="caution">
    <text evidence="2">The sequence shown here is derived from an EMBL/GenBank/DDBJ whole genome shotgun (WGS) entry which is preliminary data.</text>
</comment>
<dbReference type="EMBL" id="QQAX01000009">
    <property type="protein sequence ID" value="RDI44579.1"/>
    <property type="molecule type" value="Genomic_DNA"/>
</dbReference>
<reference evidence="2 3" key="1">
    <citation type="submission" date="2018-07" db="EMBL/GenBank/DDBJ databases">
        <title>Genomic Encyclopedia of Type Strains, Phase IV (KMG-IV): sequencing the most valuable type-strain genomes for metagenomic binning, comparative biology and taxonomic classification.</title>
        <authorList>
            <person name="Goeker M."/>
        </authorList>
    </citation>
    <scope>NUCLEOTIDE SEQUENCE [LARGE SCALE GENOMIC DNA]</scope>
    <source>
        <strain evidence="2 3">DSM 16500</strain>
    </source>
</reference>
<accession>A0A370GMR0</accession>
<name>A0A370GMR0_9COXI</name>
<dbReference type="AlphaFoldDB" id="A0A370GMR0"/>
<evidence type="ECO:0000313" key="3">
    <source>
        <dbReference type="Proteomes" id="UP000254720"/>
    </source>
</evidence>
<organism evidence="2 3">
    <name type="scientific">Aquicella lusitana</name>
    <dbReference type="NCBI Taxonomy" id="254246"/>
    <lineage>
        <taxon>Bacteria</taxon>
        <taxon>Pseudomonadati</taxon>
        <taxon>Pseudomonadota</taxon>
        <taxon>Gammaproteobacteria</taxon>
        <taxon>Legionellales</taxon>
        <taxon>Coxiellaceae</taxon>
        <taxon>Aquicella</taxon>
    </lineage>
</organism>
<evidence type="ECO:0000256" key="1">
    <source>
        <dbReference type="SAM" id="MobiDB-lite"/>
    </source>
</evidence>